<protein>
    <submittedName>
        <fullName evidence="1">Uncharacterized protein</fullName>
    </submittedName>
</protein>
<name>A0A2P2J548_RHIMU</name>
<sequence length="98" mass="12014">MQYLRLQEMQYLKPVIDESLCIFAVLSTSKINIVKFICQAKWSYLCIESYYHRVSWLKLFQKRSPCEFYQVFLGRREDKKCLKLISEEFIFHQQIIKY</sequence>
<evidence type="ECO:0000313" key="1">
    <source>
        <dbReference type="EMBL" id="MBW88604.1"/>
    </source>
</evidence>
<accession>A0A2P2J548</accession>
<reference evidence="1" key="1">
    <citation type="submission" date="2018-02" db="EMBL/GenBank/DDBJ databases">
        <title>Rhizophora mucronata_Transcriptome.</title>
        <authorList>
            <person name="Meera S.P."/>
            <person name="Sreeshan A."/>
            <person name="Augustine A."/>
        </authorList>
    </citation>
    <scope>NUCLEOTIDE SEQUENCE</scope>
    <source>
        <tissue evidence="1">Leaf</tissue>
    </source>
</reference>
<proteinExistence type="predicted"/>
<organism evidence="1">
    <name type="scientific">Rhizophora mucronata</name>
    <name type="common">Asiatic mangrove</name>
    <dbReference type="NCBI Taxonomy" id="61149"/>
    <lineage>
        <taxon>Eukaryota</taxon>
        <taxon>Viridiplantae</taxon>
        <taxon>Streptophyta</taxon>
        <taxon>Embryophyta</taxon>
        <taxon>Tracheophyta</taxon>
        <taxon>Spermatophyta</taxon>
        <taxon>Magnoliopsida</taxon>
        <taxon>eudicotyledons</taxon>
        <taxon>Gunneridae</taxon>
        <taxon>Pentapetalae</taxon>
        <taxon>rosids</taxon>
        <taxon>fabids</taxon>
        <taxon>Malpighiales</taxon>
        <taxon>Rhizophoraceae</taxon>
        <taxon>Rhizophora</taxon>
    </lineage>
</organism>
<dbReference type="AlphaFoldDB" id="A0A2P2J548"/>
<dbReference type="EMBL" id="GGEC01008121">
    <property type="protein sequence ID" value="MBW88604.1"/>
    <property type="molecule type" value="Transcribed_RNA"/>
</dbReference>